<protein>
    <recommendedName>
        <fullName evidence="3">Transposase IS4 family protein</fullName>
    </recommendedName>
</protein>
<reference evidence="1 2" key="1">
    <citation type="submission" date="2011-06" db="EMBL/GenBank/DDBJ databases">
        <title>The draft genome of Thiocapsa marina 5811.</title>
        <authorList>
            <consortium name="US DOE Joint Genome Institute (JGI-PGF)"/>
            <person name="Lucas S."/>
            <person name="Han J."/>
            <person name="Cheng J.-F."/>
            <person name="Goodwin L."/>
            <person name="Pitluck S."/>
            <person name="Peters L."/>
            <person name="Land M.L."/>
            <person name="Hauser L."/>
            <person name="Vogl K."/>
            <person name="Liu Z."/>
            <person name="Imhoff J."/>
            <person name="Thiel V."/>
            <person name="Frigaard N.-U."/>
            <person name="Bryant D."/>
            <person name="Woyke T.J."/>
        </authorList>
    </citation>
    <scope>NUCLEOTIDE SEQUENCE [LARGE SCALE GENOMIC DNA]</scope>
    <source>
        <strain evidence="1 2">5811</strain>
    </source>
</reference>
<evidence type="ECO:0000313" key="1">
    <source>
        <dbReference type="EMBL" id="EGV18519.1"/>
    </source>
</evidence>
<sequence length="130" mass="14886">MSFYHLRLGVTEDVQVETRSRHETATLRDYDRSPGALTRERYTLFLVDRAFIDARFWDAKKAAGAITIITRMKASLRIDSTEGLGVDADPLNAGVQRDLRVMLASSPESWRLITYRTRRGHVVEFLTNVK</sequence>
<gene>
    <name evidence="1" type="ORF">ThimaDRAFT_1937</name>
</gene>
<dbReference type="AlphaFoldDB" id="F9UAQ1"/>
<dbReference type="Proteomes" id="UP000005459">
    <property type="component" value="Unassembled WGS sequence"/>
</dbReference>
<dbReference type="RefSeq" id="WP_007192813.1">
    <property type="nucleotide sequence ID" value="NZ_AFWV01000006.1"/>
</dbReference>
<evidence type="ECO:0008006" key="3">
    <source>
        <dbReference type="Google" id="ProtNLM"/>
    </source>
</evidence>
<dbReference type="OrthoDB" id="6112254at2"/>
<name>F9UAQ1_9GAMM</name>
<keyword evidence="2" id="KW-1185">Reference proteome</keyword>
<dbReference type="STRING" id="768671.ThimaDRAFT_1937"/>
<dbReference type="EMBL" id="AFWV01000006">
    <property type="protein sequence ID" value="EGV18519.1"/>
    <property type="molecule type" value="Genomic_DNA"/>
</dbReference>
<organism evidence="1 2">
    <name type="scientific">Thiocapsa marina 5811</name>
    <dbReference type="NCBI Taxonomy" id="768671"/>
    <lineage>
        <taxon>Bacteria</taxon>
        <taxon>Pseudomonadati</taxon>
        <taxon>Pseudomonadota</taxon>
        <taxon>Gammaproteobacteria</taxon>
        <taxon>Chromatiales</taxon>
        <taxon>Chromatiaceae</taxon>
        <taxon>Thiocapsa</taxon>
    </lineage>
</organism>
<accession>F9UAQ1</accession>
<evidence type="ECO:0000313" key="2">
    <source>
        <dbReference type="Proteomes" id="UP000005459"/>
    </source>
</evidence>
<proteinExistence type="predicted"/>